<evidence type="ECO:0000313" key="1">
    <source>
        <dbReference type="EMBL" id="JAH10340.1"/>
    </source>
</evidence>
<reference evidence="1" key="2">
    <citation type="journal article" date="2015" name="Fish Shellfish Immunol.">
        <title>Early steps in the European eel (Anguilla anguilla)-Vibrio vulnificus interaction in the gills: Role of the RtxA13 toxin.</title>
        <authorList>
            <person name="Callol A."/>
            <person name="Pajuelo D."/>
            <person name="Ebbesson L."/>
            <person name="Teles M."/>
            <person name="MacKenzie S."/>
            <person name="Amaro C."/>
        </authorList>
    </citation>
    <scope>NUCLEOTIDE SEQUENCE</scope>
</reference>
<accession>A0A0E9Q1Z3</accession>
<dbReference type="AlphaFoldDB" id="A0A0E9Q1Z3"/>
<reference evidence="1" key="1">
    <citation type="submission" date="2014-11" db="EMBL/GenBank/DDBJ databases">
        <authorList>
            <person name="Amaro Gonzalez C."/>
        </authorList>
    </citation>
    <scope>NUCLEOTIDE SEQUENCE</scope>
</reference>
<dbReference type="EMBL" id="GBXM01098237">
    <property type="protein sequence ID" value="JAH10340.1"/>
    <property type="molecule type" value="Transcribed_RNA"/>
</dbReference>
<sequence length="26" mass="3122">MNIWLMCNDQLMFISTIFSHFTITLT</sequence>
<protein>
    <submittedName>
        <fullName evidence="1">Uncharacterized protein</fullName>
    </submittedName>
</protein>
<name>A0A0E9Q1Z3_ANGAN</name>
<organism evidence="1">
    <name type="scientific">Anguilla anguilla</name>
    <name type="common">European freshwater eel</name>
    <name type="synonym">Muraena anguilla</name>
    <dbReference type="NCBI Taxonomy" id="7936"/>
    <lineage>
        <taxon>Eukaryota</taxon>
        <taxon>Metazoa</taxon>
        <taxon>Chordata</taxon>
        <taxon>Craniata</taxon>
        <taxon>Vertebrata</taxon>
        <taxon>Euteleostomi</taxon>
        <taxon>Actinopterygii</taxon>
        <taxon>Neopterygii</taxon>
        <taxon>Teleostei</taxon>
        <taxon>Anguilliformes</taxon>
        <taxon>Anguillidae</taxon>
        <taxon>Anguilla</taxon>
    </lineage>
</organism>
<proteinExistence type="predicted"/>